<organism evidence="1">
    <name type="scientific">Medicago truncatula</name>
    <name type="common">Barrel medic</name>
    <name type="synonym">Medicago tribuloides</name>
    <dbReference type="NCBI Taxonomy" id="3880"/>
    <lineage>
        <taxon>Eukaryota</taxon>
        <taxon>Viridiplantae</taxon>
        <taxon>Streptophyta</taxon>
        <taxon>Embryophyta</taxon>
        <taxon>Tracheophyta</taxon>
        <taxon>Spermatophyta</taxon>
        <taxon>Magnoliopsida</taxon>
        <taxon>eudicotyledons</taxon>
        <taxon>Gunneridae</taxon>
        <taxon>Pentapetalae</taxon>
        <taxon>rosids</taxon>
        <taxon>fabids</taxon>
        <taxon>Fabales</taxon>
        <taxon>Fabaceae</taxon>
        <taxon>Papilionoideae</taxon>
        <taxon>50 kb inversion clade</taxon>
        <taxon>NPAAA clade</taxon>
        <taxon>Hologalegina</taxon>
        <taxon>IRL clade</taxon>
        <taxon>Trifolieae</taxon>
        <taxon>Medicago</taxon>
    </lineage>
</organism>
<protein>
    <submittedName>
        <fullName evidence="1">Uncharacterized protein</fullName>
    </submittedName>
</protein>
<gene>
    <name evidence="1" type="ORF">MtrunA17_Chr1g0171341</name>
</gene>
<dbReference type="EMBL" id="PSQE01000001">
    <property type="protein sequence ID" value="RHN78936.1"/>
    <property type="molecule type" value="Genomic_DNA"/>
</dbReference>
<evidence type="ECO:0000313" key="1">
    <source>
        <dbReference type="EMBL" id="RHN78936.1"/>
    </source>
</evidence>
<comment type="caution">
    <text evidence="1">The sequence shown here is derived from an EMBL/GenBank/DDBJ whole genome shotgun (WGS) entry which is preliminary data.</text>
</comment>
<name>A0A396JL13_MEDTR</name>
<proteinExistence type="predicted"/>
<dbReference type="AlphaFoldDB" id="A0A396JL13"/>
<reference evidence="1" key="1">
    <citation type="journal article" date="2018" name="Nat. Plants">
        <title>Whole-genome landscape of Medicago truncatula symbiotic genes.</title>
        <authorList>
            <person name="Pecrix Y."/>
            <person name="Gamas P."/>
            <person name="Carrere S."/>
        </authorList>
    </citation>
    <scope>NUCLEOTIDE SEQUENCE</scope>
    <source>
        <tissue evidence="1">Leaves</tissue>
    </source>
</reference>
<accession>A0A396JL13</accession>
<dbReference type="Proteomes" id="UP000265566">
    <property type="component" value="Chromosome 1"/>
</dbReference>
<sequence length="101" mass="12291">MVFLFSFCYFFEQFSVHLFFDIYRRCDSFLSLRHGDVNNMERMNTDKTNPFMYILLILIQFGVEQTRGLQGRIRSKHKIILKHNHDCQIWDSEIILMHLNK</sequence>
<dbReference type="Gramene" id="rna2605">
    <property type="protein sequence ID" value="RHN78936.1"/>
    <property type="gene ID" value="gene2605"/>
</dbReference>